<gene>
    <name evidence="1" type="ORF">LY89DRAFT_666416</name>
</gene>
<dbReference type="EMBL" id="KQ947409">
    <property type="protein sequence ID" value="KUJ20779.1"/>
    <property type="molecule type" value="Genomic_DNA"/>
</dbReference>
<dbReference type="GeneID" id="28822633"/>
<keyword evidence="2" id="KW-1185">Reference proteome</keyword>
<sequence>MLHLNAAPRVTPRAQRSGPLILGCIWDMRFKALGREPQIPLNETFVNPVFVPRVMASRIKGIIDRIVRTHADGYRREQSILLVRAGEEDGFSAPISFDSLTDTALPLARTEDMGRSMLFESLCKLAFVSWLHSYFVKKLLSQTRS</sequence>
<organism evidence="1 2">
    <name type="scientific">Mollisia scopiformis</name>
    <name type="common">Conifer needle endophyte fungus</name>
    <name type="synonym">Phialocephala scopiformis</name>
    <dbReference type="NCBI Taxonomy" id="149040"/>
    <lineage>
        <taxon>Eukaryota</taxon>
        <taxon>Fungi</taxon>
        <taxon>Dikarya</taxon>
        <taxon>Ascomycota</taxon>
        <taxon>Pezizomycotina</taxon>
        <taxon>Leotiomycetes</taxon>
        <taxon>Helotiales</taxon>
        <taxon>Mollisiaceae</taxon>
        <taxon>Mollisia</taxon>
    </lineage>
</organism>
<accession>A0A194XL06</accession>
<dbReference type="InParanoid" id="A0A194XL06"/>
<dbReference type="KEGG" id="psco:LY89DRAFT_666416"/>
<evidence type="ECO:0000313" key="2">
    <source>
        <dbReference type="Proteomes" id="UP000070700"/>
    </source>
</evidence>
<dbReference type="AlphaFoldDB" id="A0A194XL06"/>
<protein>
    <submittedName>
        <fullName evidence="1">Uncharacterized protein</fullName>
    </submittedName>
</protein>
<dbReference type="Proteomes" id="UP000070700">
    <property type="component" value="Unassembled WGS sequence"/>
</dbReference>
<dbReference type="OrthoDB" id="5235440at2759"/>
<reference evidence="1 2" key="1">
    <citation type="submission" date="2015-10" db="EMBL/GenBank/DDBJ databases">
        <title>Full genome of DAOMC 229536 Phialocephala scopiformis, a fungal endophyte of spruce producing the potent anti-insectan compound rugulosin.</title>
        <authorList>
            <consortium name="DOE Joint Genome Institute"/>
            <person name="Walker A.K."/>
            <person name="Frasz S.L."/>
            <person name="Seifert K.A."/>
            <person name="Miller J.D."/>
            <person name="Mondo S.J."/>
            <person name="Labutti K."/>
            <person name="Lipzen A."/>
            <person name="Dockter R."/>
            <person name="Kennedy M."/>
            <person name="Grigoriev I.V."/>
            <person name="Spatafora J.W."/>
        </authorList>
    </citation>
    <scope>NUCLEOTIDE SEQUENCE [LARGE SCALE GENOMIC DNA]</scope>
    <source>
        <strain evidence="1 2">CBS 120377</strain>
    </source>
</reference>
<dbReference type="RefSeq" id="XP_018075134.1">
    <property type="nucleotide sequence ID" value="XM_018212907.1"/>
</dbReference>
<name>A0A194XL06_MOLSC</name>
<evidence type="ECO:0000313" key="1">
    <source>
        <dbReference type="EMBL" id="KUJ20779.1"/>
    </source>
</evidence>
<proteinExistence type="predicted"/>